<organism evidence="1 2">
    <name type="scientific">Microbacterium thalli</name>
    <dbReference type="NCBI Taxonomy" id="3027921"/>
    <lineage>
        <taxon>Bacteria</taxon>
        <taxon>Bacillati</taxon>
        <taxon>Actinomycetota</taxon>
        <taxon>Actinomycetes</taxon>
        <taxon>Micrococcales</taxon>
        <taxon>Microbacteriaceae</taxon>
        <taxon>Microbacterium</taxon>
    </lineage>
</organism>
<comment type="caution">
    <text evidence="1">The sequence shown here is derived from an EMBL/GenBank/DDBJ whole genome shotgun (WGS) entry which is preliminary data.</text>
</comment>
<dbReference type="Proteomes" id="UP001218170">
    <property type="component" value="Unassembled WGS sequence"/>
</dbReference>
<name>A0ABT5SM47_9MICO</name>
<dbReference type="EMBL" id="JAQZCI010000003">
    <property type="protein sequence ID" value="MDD7963092.1"/>
    <property type="molecule type" value="Genomic_DNA"/>
</dbReference>
<gene>
    <name evidence="1" type="ORF">PUW80_12120</name>
</gene>
<accession>A0ABT5SM47</accession>
<sequence length="96" mass="10768">MNLTYHDDTKARLRHWRDSDQPLYTAAATQLEAIKLNPTGHGIDGTPFVPRLVTFGVPGRDEEYVITWDGPVGDVVFIANVCSVTEMQQRARLNRG</sequence>
<evidence type="ECO:0000313" key="2">
    <source>
        <dbReference type="Proteomes" id="UP001218170"/>
    </source>
</evidence>
<proteinExistence type="predicted"/>
<reference evidence="1 2" key="1">
    <citation type="submission" date="2023-02" db="EMBL/GenBank/DDBJ databases">
        <title>Study of novel species of the Microbacterium genus.</title>
        <authorList>
            <person name="Arroyo-Herrera I."/>
            <person name="Roman-Ponce B."/>
            <person name="Vasquez-Murrieta M.S."/>
        </authorList>
    </citation>
    <scope>NUCLEOTIDE SEQUENCE [LARGE SCALE GENOMIC DNA]</scope>
    <source>
        <strain evidence="1 2">NE1TT3</strain>
    </source>
</reference>
<protein>
    <submittedName>
        <fullName evidence="1">Uncharacterized protein</fullName>
    </submittedName>
</protein>
<dbReference type="RefSeq" id="WP_274264776.1">
    <property type="nucleotide sequence ID" value="NZ_JAQZCI010000003.1"/>
</dbReference>
<keyword evidence="2" id="KW-1185">Reference proteome</keyword>
<evidence type="ECO:0000313" key="1">
    <source>
        <dbReference type="EMBL" id="MDD7963092.1"/>
    </source>
</evidence>